<dbReference type="Proteomes" id="UP000197783">
    <property type="component" value="Unassembled WGS sequence"/>
</dbReference>
<organism evidence="3 4">
    <name type="scientific">Sphingomonas mucosissima</name>
    <dbReference type="NCBI Taxonomy" id="370959"/>
    <lineage>
        <taxon>Bacteria</taxon>
        <taxon>Pseudomonadati</taxon>
        <taxon>Pseudomonadota</taxon>
        <taxon>Alphaproteobacteria</taxon>
        <taxon>Sphingomonadales</taxon>
        <taxon>Sphingomonadaceae</taxon>
        <taxon>Sphingomonas</taxon>
    </lineage>
</organism>
<comment type="caution">
    <text evidence="3">The sequence shown here is derived from an EMBL/GenBank/DDBJ whole genome shotgun (WGS) entry which is preliminary data.</text>
</comment>
<dbReference type="InterPro" id="IPR051785">
    <property type="entry name" value="MMCE/EMCE_epimerase"/>
</dbReference>
<dbReference type="Pfam" id="PF13669">
    <property type="entry name" value="Glyoxalase_4"/>
    <property type="match status" value="1"/>
</dbReference>
<dbReference type="GO" id="GO:0046491">
    <property type="term" value="P:L-methylmalonyl-CoA metabolic process"/>
    <property type="evidence" value="ECO:0007669"/>
    <property type="project" value="TreeGrafter"/>
</dbReference>
<evidence type="ECO:0000256" key="1">
    <source>
        <dbReference type="ARBA" id="ARBA00022723"/>
    </source>
</evidence>
<dbReference type="InterPro" id="IPR037523">
    <property type="entry name" value="VOC_core"/>
</dbReference>
<evidence type="ECO:0000313" key="3">
    <source>
        <dbReference type="EMBL" id="OWK30527.1"/>
    </source>
</evidence>
<dbReference type="InterPro" id="IPR029068">
    <property type="entry name" value="Glyas_Bleomycin-R_OHBP_Dase"/>
</dbReference>
<protein>
    <submittedName>
        <fullName evidence="3">Glyoxalase-like domain protein</fullName>
    </submittedName>
</protein>
<evidence type="ECO:0000259" key="2">
    <source>
        <dbReference type="PROSITE" id="PS51819"/>
    </source>
</evidence>
<proteinExistence type="predicted"/>
<feature type="domain" description="VOC" evidence="2">
    <location>
        <begin position="6"/>
        <end position="154"/>
    </location>
</feature>
<reference evidence="3 4" key="1">
    <citation type="submission" date="2017-03" db="EMBL/GenBank/DDBJ databases">
        <title>Genome sequence of Sphingomonas mucosissima DSM 17494.</title>
        <authorList>
            <person name="Poehlein A."/>
            <person name="Wuebbeler J.H."/>
            <person name="Steinbuechel A."/>
            <person name="Daniel R."/>
        </authorList>
    </citation>
    <scope>NUCLEOTIDE SEQUENCE [LARGE SCALE GENOMIC DNA]</scope>
    <source>
        <strain evidence="3 4">DSM 17494</strain>
    </source>
</reference>
<name>A0A245ZLB2_9SPHN</name>
<evidence type="ECO:0000313" key="4">
    <source>
        <dbReference type="Proteomes" id="UP000197783"/>
    </source>
</evidence>
<dbReference type="Gene3D" id="3.10.180.10">
    <property type="entry name" value="2,3-Dihydroxybiphenyl 1,2-Dioxygenase, domain 1"/>
    <property type="match status" value="1"/>
</dbReference>
<keyword evidence="1" id="KW-0479">Metal-binding</keyword>
<dbReference type="PANTHER" id="PTHR43048">
    <property type="entry name" value="METHYLMALONYL-COA EPIMERASE"/>
    <property type="match status" value="1"/>
</dbReference>
<dbReference type="AlphaFoldDB" id="A0A245ZLB2"/>
<dbReference type="GO" id="GO:0046872">
    <property type="term" value="F:metal ion binding"/>
    <property type="evidence" value="ECO:0007669"/>
    <property type="project" value="UniProtKB-KW"/>
</dbReference>
<dbReference type="GO" id="GO:0004493">
    <property type="term" value="F:methylmalonyl-CoA epimerase activity"/>
    <property type="evidence" value="ECO:0007669"/>
    <property type="project" value="TreeGrafter"/>
</dbReference>
<accession>A0A245ZLB2</accession>
<dbReference type="PROSITE" id="PS51819">
    <property type="entry name" value="VOC"/>
    <property type="match status" value="1"/>
</dbReference>
<keyword evidence="4" id="KW-1185">Reference proteome</keyword>
<gene>
    <name evidence="3" type="ORF">SPMU_15140</name>
</gene>
<dbReference type="SUPFAM" id="SSF54593">
    <property type="entry name" value="Glyoxalase/Bleomycin resistance protein/Dihydroxybiphenyl dioxygenase"/>
    <property type="match status" value="1"/>
</dbReference>
<sequence>MGMIKGIEHVGITVPSIEAAERFFQRAFDAKTLYALIEKGGKSQEGDEMCDKNGLEPGTRIVAMRMMRIADGANVELFEVEGGHGSTADAPSHMGIHHFALYVDDLDEAAARFRDAGGTMREGPIELGGKEKGPGNRCWFGVTPWGMQVEFVHLPSPIELDDPAKSGPRWMPGGA</sequence>
<dbReference type="OrthoDB" id="2613830at2"/>
<dbReference type="EMBL" id="NBBJ01000002">
    <property type="protein sequence ID" value="OWK30527.1"/>
    <property type="molecule type" value="Genomic_DNA"/>
</dbReference>
<dbReference type="PANTHER" id="PTHR43048:SF6">
    <property type="entry name" value="BLR8189 PROTEIN"/>
    <property type="match status" value="1"/>
</dbReference>